<dbReference type="AlphaFoldDB" id="X1FBX8"/>
<reference evidence="5" key="1">
    <citation type="journal article" date="2014" name="Front. Microbiol.">
        <title>High frequency of phylogenetically diverse reductive dehalogenase-homologous genes in deep subseafloor sedimentary metagenomes.</title>
        <authorList>
            <person name="Kawai M."/>
            <person name="Futagami T."/>
            <person name="Toyoda A."/>
            <person name="Takaki Y."/>
            <person name="Nishi S."/>
            <person name="Hori S."/>
            <person name="Arai W."/>
            <person name="Tsubouchi T."/>
            <person name="Morono Y."/>
            <person name="Uchiyama I."/>
            <person name="Ito T."/>
            <person name="Fujiyama A."/>
            <person name="Inagaki F."/>
            <person name="Takami H."/>
        </authorList>
    </citation>
    <scope>NUCLEOTIDE SEQUENCE</scope>
    <source>
        <strain evidence="5">Expedition CK06-06</strain>
    </source>
</reference>
<dbReference type="Pfam" id="PF12911">
    <property type="entry name" value="OppC_N"/>
    <property type="match status" value="1"/>
</dbReference>
<keyword evidence="3" id="KW-1133">Transmembrane helix</keyword>
<comment type="caution">
    <text evidence="5">The sequence shown here is derived from an EMBL/GenBank/DDBJ whole genome shotgun (WGS) entry which is preliminary data.</text>
</comment>
<feature type="domain" description="Oligopeptide transport permease C-like N-terminal" evidence="4">
    <location>
        <begin position="26"/>
        <end position="62"/>
    </location>
</feature>
<evidence type="ECO:0000256" key="3">
    <source>
        <dbReference type="SAM" id="Phobius"/>
    </source>
</evidence>
<dbReference type="GO" id="GO:0005886">
    <property type="term" value="C:plasma membrane"/>
    <property type="evidence" value="ECO:0007669"/>
    <property type="project" value="UniProtKB-SubCell"/>
</dbReference>
<keyword evidence="3" id="KW-0812">Transmembrane</keyword>
<evidence type="ECO:0000313" key="5">
    <source>
        <dbReference type="EMBL" id="GAH30045.1"/>
    </source>
</evidence>
<keyword evidence="3" id="KW-0472">Membrane</keyword>
<dbReference type="PANTHER" id="PTHR43386">
    <property type="entry name" value="OLIGOPEPTIDE TRANSPORT SYSTEM PERMEASE PROTEIN APPC"/>
    <property type="match status" value="1"/>
</dbReference>
<feature type="transmembrane region" description="Helical" evidence="3">
    <location>
        <begin position="91"/>
        <end position="112"/>
    </location>
</feature>
<evidence type="ECO:0000256" key="1">
    <source>
        <dbReference type="ARBA" id="ARBA00004651"/>
    </source>
</evidence>
<sequence>MSKKSIYFNILMKRKLETLKKYLYLLAQNKLTFAALIIILFLIIIAIIAPIIVPFPSHIYGSVNPQDKLLSPSWTYLFGTDEMGRDLFSRVLYGTRISLLGSLIAVAMGCSYKFPFFNRNYLCLYIIKFNSGYNYFFRSSGKTLKEVQDVEEIYLF</sequence>
<organism evidence="5">
    <name type="scientific">marine sediment metagenome</name>
    <dbReference type="NCBI Taxonomy" id="412755"/>
    <lineage>
        <taxon>unclassified sequences</taxon>
        <taxon>metagenomes</taxon>
        <taxon>ecological metagenomes</taxon>
    </lineage>
</organism>
<accession>X1FBX8</accession>
<evidence type="ECO:0000256" key="2">
    <source>
        <dbReference type="ARBA" id="ARBA00022448"/>
    </source>
</evidence>
<dbReference type="EMBL" id="BARU01002613">
    <property type="protein sequence ID" value="GAH30045.1"/>
    <property type="molecule type" value="Genomic_DNA"/>
</dbReference>
<gene>
    <name evidence="5" type="ORF">S03H2_06086</name>
</gene>
<feature type="transmembrane region" description="Helical" evidence="3">
    <location>
        <begin position="31"/>
        <end position="53"/>
    </location>
</feature>
<name>X1FBX8_9ZZZZ</name>
<dbReference type="PANTHER" id="PTHR43386:SF1">
    <property type="entry name" value="D,D-DIPEPTIDE TRANSPORT SYSTEM PERMEASE PROTEIN DDPC-RELATED"/>
    <property type="match status" value="1"/>
</dbReference>
<evidence type="ECO:0000259" key="4">
    <source>
        <dbReference type="Pfam" id="PF12911"/>
    </source>
</evidence>
<keyword evidence="2" id="KW-0813">Transport</keyword>
<dbReference type="InterPro" id="IPR025966">
    <property type="entry name" value="OppC_N"/>
</dbReference>
<protein>
    <recommendedName>
        <fullName evidence="4">Oligopeptide transport permease C-like N-terminal domain-containing protein</fullName>
    </recommendedName>
</protein>
<proteinExistence type="predicted"/>
<dbReference type="InterPro" id="IPR050366">
    <property type="entry name" value="BP-dependent_transpt_permease"/>
</dbReference>
<comment type="subcellular location">
    <subcellularLocation>
        <location evidence="1">Cell membrane</location>
        <topology evidence="1">Multi-pass membrane protein</topology>
    </subcellularLocation>
</comment>